<dbReference type="PANTHER" id="PTHR45339">
    <property type="entry name" value="HYBRID SIGNAL TRANSDUCTION HISTIDINE KINASE J"/>
    <property type="match status" value="1"/>
</dbReference>
<keyword evidence="6" id="KW-0418">Kinase</keyword>
<dbReference type="Gene3D" id="1.10.287.130">
    <property type="match status" value="1"/>
</dbReference>
<evidence type="ECO:0000256" key="7">
    <source>
        <dbReference type="ARBA" id="ARBA00022840"/>
    </source>
</evidence>
<dbReference type="GO" id="GO:0000155">
    <property type="term" value="F:phosphorelay sensor kinase activity"/>
    <property type="evidence" value="ECO:0007669"/>
    <property type="project" value="InterPro"/>
</dbReference>
<evidence type="ECO:0000256" key="8">
    <source>
        <dbReference type="ARBA" id="ARBA00023012"/>
    </source>
</evidence>
<dbReference type="Pfam" id="PF02518">
    <property type="entry name" value="HATPase_c"/>
    <property type="match status" value="1"/>
</dbReference>
<dbReference type="InterPro" id="IPR011006">
    <property type="entry name" value="CheY-like_superfamily"/>
</dbReference>
<dbReference type="FunFam" id="1.10.287.130:FF:000002">
    <property type="entry name" value="Two-component osmosensing histidine kinase"/>
    <property type="match status" value="1"/>
</dbReference>
<dbReference type="SMART" id="SM00091">
    <property type="entry name" value="PAS"/>
    <property type="match status" value="2"/>
</dbReference>
<evidence type="ECO:0000256" key="1">
    <source>
        <dbReference type="ARBA" id="ARBA00000085"/>
    </source>
</evidence>
<sequence>MVNALFRADRHSHPWVVGAAGSIVGWQWRGWCVRAAEGDLDRHVIERGITHVPQIGHLIYVKDGQMRYRAASQSFLTSINKSAMPTNDPAFGEDGYDRERDEAERRCLVFGKVQRLSMVCPDGVRRVLTLTRIKCTDGSLFVVGHDPRIDPIALLQDVAATSAPASDRSGEMDDLRQVIEAMPMAVVVVDQDLTIELINGRFFDIWRLEPVLLFGHPFRKLMDLNRDNGIYDVVDDDWESYVATRTAEIRQGAVAPREFKRQDGVALMYSVTPLSNGRRMIGYYDISEVRKHRERAEAINAKLKDTVRLLDDAAEAMAQGLLIYDANKILFTNDRFYEFLDVPRGLVGPGKPWMTLIDHCAERGDYGEGEEAEKAKAYILESARKGQFHQLERKGRDGRWLRIDGKPTAGGLTVVTYSDISELKEREAELQQLVIKAEASDRAKSEFLANMSHEIRTPMNGVLGMAELLSKTELDTRQRTYCDIVMKSGNALLTIINDILDFSKIEAGAISLEQAPFNARDAVEDVAGLLAKAAAEKDLELVVRVDAGVPGMLVGDQGRFRQIVMNLLSNAIKFTEKGHVLISLAGSAVDDSAKLVLTIEDTGLGIPADKRDKIFEKFSQVDGSSTRRHEGTGLGLAITTRIIELMGGTISLESEEGRGSTFRVFLTLPIGETLQTPAPPPASLVGARVLVIDDNQVNRDILSAQLQDWQCDGCAAVSGAEGLQVLKAAAAMNVAVDCVILDHHMPGMTGLEMAAAVRLDPALKVTPIILLTSVDVDPRRSDIQRLGLVSVLTKPAREAHLAATLGEALARSRPSAPAPELRLPTDVVQELSSDLDQIKPETIAPAFTSKPGALSLDLWIDNEGLAESVAGIGAALAFDDEANDGHVDRQIAAKPQSSGRRLEEQAARLDVLVAEDNEVNQIVFSQILDDLGVVYRIVGNGALAVAEFDRAVPRLILMDVSMPVMNGHQATQAIRARERQSRGHVPIIGVTAHALKGDREACLQAGMDDYISKPISPDMLERKIGEWLKDDAKAAG</sequence>
<dbReference type="Proteomes" id="UP000268192">
    <property type="component" value="Chromosome"/>
</dbReference>
<evidence type="ECO:0000259" key="11">
    <source>
        <dbReference type="PROSITE" id="PS50110"/>
    </source>
</evidence>
<keyword evidence="13" id="KW-1185">Reference proteome</keyword>
<dbReference type="SUPFAM" id="SSF55874">
    <property type="entry name" value="ATPase domain of HSP90 chaperone/DNA topoisomerase II/histidine kinase"/>
    <property type="match status" value="1"/>
</dbReference>
<organism evidence="12 13">
    <name type="scientific">Georhizobium profundi</name>
    <dbReference type="NCBI Taxonomy" id="2341112"/>
    <lineage>
        <taxon>Bacteria</taxon>
        <taxon>Pseudomonadati</taxon>
        <taxon>Pseudomonadota</taxon>
        <taxon>Alphaproteobacteria</taxon>
        <taxon>Hyphomicrobiales</taxon>
        <taxon>Rhizobiaceae</taxon>
        <taxon>Georhizobium</taxon>
    </lineage>
</organism>
<dbReference type="OrthoDB" id="9810730at2"/>
<feature type="domain" description="Response regulatory" evidence="11">
    <location>
        <begin position="688"/>
        <end position="809"/>
    </location>
</feature>
<dbReference type="SMART" id="SM00388">
    <property type="entry name" value="HisKA"/>
    <property type="match status" value="1"/>
</dbReference>
<dbReference type="CDD" id="cd17546">
    <property type="entry name" value="REC_hyHK_CKI1_RcsC-like"/>
    <property type="match status" value="2"/>
</dbReference>
<dbReference type="PANTHER" id="PTHR45339:SF1">
    <property type="entry name" value="HYBRID SIGNAL TRANSDUCTION HISTIDINE KINASE J"/>
    <property type="match status" value="1"/>
</dbReference>
<dbReference type="Pfam" id="PF00072">
    <property type="entry name" value="Response_reg"/>
    <property type="match status" value="2"/>
</dbReference>
<evidence type="ECO:0000256" key="4">
    <source>
        <dbReference type="ARBA" id="ARBA00022679"/>
    </source>
</evidence>
<dbReference type="GO" id="GO:0005524">
    <property type="term" value="F:ATP binding"/>
    <property type="evidence" value="ECO:0007669"/>
    <property type="project" value="UniProtKB-KW"/>
</dbReference>
<keyword evidence="7" id="KW-0067">ATP-binding</keyword>
<dbReference type="SUPFAM" id="SSF55785">
    <property type="entry name" value="PYP-like sensor domain (PAS domain)"/>
    <property type="match status" value="1"/>
</dbReference>
<dbReference type="InterPro" id="IPR001789">
    <property type="entry name" value="Sig_transdc_resp-reg_receiver"/>
</dbReference>
<keyword evidence="3 9" id="KW-0597">Phosphoprotein</keyword>
<keyword evidence="8" id="KW-0902">Two-component regulatory system</keyword>
<evidence type="ECO:0000256" key="9">
    <source>
        <dbReference type="PROSITE-ProRule" id="PRU00169"/>
    </source>
</evidence>
<dbReference type="Pfam" id="PF12860">
    <property type="entry name" value="PAS_7"/>
    <property type="match status" value="2"/>
</dbReference>
<dbReference type="PROSITE" id="PS50109">
    <property type="entry name" value="HIS_KIN"/>
    <property type="match status" value="1"/>
</dbReference>
<dbReference type="AlphaFoldDB" id="A0A3Q8XNY0"/>
<dbReference type="InterPro" id="IPR004358">
    <property type="entry name" value="Sig_transdc_His_kin-like_C"/>
</dbReference>
<evidence type="ECO:0000256" key="5">
    <source>
        <dbReference type="ARBA" id="ARBA00022741"/>
    </source>
</evidence>
<name>A0A3Q8XNY0_9HYPH</name>
<dbReference type="Pfam" id="PF00512">
    <property type="entry name" value="HisKA"/>
    <property type="match status" value="1"/>
</dbReference>
<dbReference type="InterPro" id="IPR003594">
    <property type="entry name" value="HATPase_dom"/>
</dbReference>
<keyword evidence="4" id="KW-0808">Transferase</keyword>
<dbReference type="EC" id="2.7.13.3" evidence="2"/>
<dbReference type="InterPro" id="IPR005467">
    <property type="entry name" value="His_kinase_dom"/>
</dbReference>
<dbReference type="CDD" id="cd00082">
    <property type="entry name" value="HisKA"/>
    <property type="match status" value="1"/>
</dbReference>
<evidence type="ECO:0000256" key="2">
    <source>
        <dbReference type="ARBA" id="ARBA00012438"/>
    </source>
</evidence>
<dbReference type="Gene3D" id="3.40.50.2300">
    <property type="match status" value="2"/>
</dbReference>
<feature type="modified residue" description="4-aspartylphosphate" evidence="9">
    <location>
        <position position="742"/>
    </location>
</feature>
<feature type="domain" description="Response regulatory" evidence="11">
    <location>
        <begin position="910"/>
        <end position="1028"/>
    </location>
</feature>
<dbReference type="PROSITE" id="PS50110">
    <property type="entry name" value="RESPONSE_REGULATORY"/>
    <property type="match status" value="2"/>
</dbReference>
<dbReference type="SUPFAM" id="SSF52172">
    <property type="entry name" value="CheY-like"/>
    <property type="match status" value="2"/>
</dbReference>
<evidence type="ECO:0000256" key="3">
    <source>
        <dbReference type="ARBA" id="ARBA00022553"/>
    </source>
</evidence>
<dbReference type="Gene3D" id="3.30.450.20">
    <property type="entry name" value="PAS domain"/>
    <property type="match status" value="2"/>
</dbReference>
<dbReference type="CDD" id="cd16922">
    <property type="entry name" value="HATPase_EvgS-ArcB-TorS-like"/>
    <property type="match status" value="1"/>
</dbReference>
<dbReference type="SMART" id="SM00387">
    <property type="entry name" value="HATPase_c"/>
    <property type="match status" value="1"/>
</dbReference>
<feature type="modified residue" description="4-aspartylphosphate" evidence="9">
    <location>
        <position position="959"/>
    </location>
</feature>
<evidence type="ECO:0000313" key="13">
    <source>
        <dbReference type="Proteomes" id="UP000268192"/>
    </source>
</evidence>
<protein>
    <recommendedName>
        <fullName evidence="2">histidine kinase</fullName>
        <ecNumber evidence="2">2.7.13.3</ecNumber>
    </recommendedName>
</protein>
<comment type="catalytic activity">
    <reaction evidence="1">
        <text>ATP + protein L-histidine = ADP + protein N-phospho-L-histidine.</text>
        <dbReference type="EC" id="2.7.13.3"/>
    </reaction>
</comment>
<dbReference type="InterPro" id="IPR000014">
    <property type="entry name" value="PAS"/>
</dbReference>
<evidence type="ECO:0000313" key="12">
    <source>
        <dbReference type="EMBL" id="AZN71632.1"/>
    </source>
</evidence>
<dbReference type="InterPro" id="IPR003661">
    <property type="entry name" value="HisK_dim/P_dom"/>
</dbReference>
<dbReference type="InterPro" id="IPR035965">
    <property type="entry name" value="PAS-like_dom_sf"/>
</dbReference>
<proteinExistence type="predicted"/>
<dbReference type="Gene3D" id="3.30.565.10">
    <property type="entry name" value="Histidine kinase-like ATPase, C-terminal domain"/>
    <property type="match status" value="1"/>
</dbReference>
<dbReference type="InterPro" id="IPR036890">
    <property type="entry name" value="HATPase_C_sf"/>
</dbReference>
<dbReference type="SUPFAM" id="SSF47384">
    <property type="entry name" value="Homodimeric domain of signal transducing histidine kinase"/>
    <property type="match status" value="1"/>
</dbReference>
<dbReference type="SMART" id="SM00448">
    <property type="entry name" value="REC"/>
    <property type="match status" value="2"/>
</dbReference>
<accession>A0A3Q8XNY0</accession>
<dbReference type="FunFam" id="3.30.565.10:FF:000078">
    <property type="entry name" value="Two-component sensor histidine kinase"/>
    <property type="match status" value="1"/>
</dbReference>
<dbReference type="PRINTS" id="PR00344">
    <property type="entry name" value="BCTRLSENSOR"/>
</dbReference>
<dbReference type="KEGG" id="abaw:D5400_10405"/>
<dbReference type="EMBL" id="CP032509">
    <property type="protein sequence ID" value="AZN71632.1"/>
    <property type="molecule type" value="Genomic_DNA"/>
</dbReference>
<reference evidence="12 13" key="1">
    <citation type="submission" date="2018-09" db="EMBL/GenBank/DDBJ databases">
        <title>Marinorhizobium profundi gen. nov., sp. nov., isolated from a deep-sea sediment sample from the New Britain Trench and proposal of Marinorhizobiaceae fam. nov. in the order Rhizobiales of the class Alphaproteobacteria.</title>
        <authorList>
            <person name="Cao J."/>
        </authorList>
    </citation>
    <scope>NUCLEOTIDE SEQUENCE [LARGE SCALE GENOMIC DNA]</scope>
    <source>
        <strain evidence="12 13">WS11</strain>
    </source>
</reference>
<dbReference type="InterPro" id="IPR036097">
    <property type="entry name" value="HisK_dim/P_sf"/>
</dbReference>
<evidence type="ECO:0000259" key="10">
    <source>
        <dbReference type="PROSITE" id="PS50109"/>
    </source>
</evidence>
<gene>
    <name evidence="12" type="ORF">D5400_10405</name>
</gene>
<feature type="domain" description="Histidine kinase" evidence="10">
    <location>
        <begin position="450"/>
        <end position="670"/>
    </location>
</feature>
<keyword evidence="5" id="KW-0547">Nucleotide-binding</keyword>
<evidence type="ECO:0000256" key="6">
    <source>
        <dbReference type="ARBA" id="ARBA00022777"/>
    </source>
</evidence>